<proteinExistence type="predicted"/>
<reference evidence="4" key="1">
    <citation type="submission" date="2015-07" db="EMBL/GenBank/DDBJ databases">
        <title>Complete Genome of Thermincola ferriacetica strain Z-0001T.</title>
        <authorList>
            <person name="Lusk B."/>
            <person name="Badalamenti J.P."/>
            <person name="Parameswaran P."/>
            <person name="Bond D.R."/>
            <person name="Torres C.I."/>
        </authorList>
    </citation>
    <scope>NUCLEOTIDE SEQUENCE [LARGE SCALE GENOMIC DNA]</scope>
    <source>
        <strain evidence="4">Z-0001</strain>
    </source>
</reference>
<dbReference type="EMBL" id="LGTE01000003">
    <property type="protein sequence ID" value="KNZ70521.1"/>
    <property type="molecule type" value="Genomic_DNA"/>
</dbReference>
<dbReference type="Proteomes" id="UP000037175">
    <property type="component" value="Unassembled WGS sequence"/>
</dbReference>
<dbReference type="PROSITE" id="PS50937">
    <property type="entry name" value="HTH_MERR_2"/>
    <property type="match status" value="1"/>
</dbReference>
<keyword evidence="4" id="KW-1185">Reference proteome</keyword>
<feature type="domain" description="HTH merR-type" evidence="2">
    <location>
        <begin position="11"/>
        <end position="79"/>
    </location>
</feature>
<evidence type="ECO:0000256" key="1">
    <source>
        <dbReference type="ARBA" id="ARBA00023125"/>
    </source>
</evidence>
<dbReference type="Gene3D" id="1.10.1660.10">
    <property type="match status" value="1"/>
</dbReference>
<dbReference type="InterPro" id="IPR000551">
    <property type="entry name" value="MerR-type_HTH_dom"/>
</dbReference>
<keyword evidence="1" id="KW-0238">DNA-binding</keyword>
<dbReference type="RefSeq" id="WP_013121055.1">
    <property type="nucleotide sequence ID" value="NZ_LGTE01000003.1"/>
</dbReference>
<dbReference type="Pfam" id="PF13411">
    <property type="entry name" value="MerR_1"/>
    <property type="match status" value="1"/>
</dbReference>
<dbReference type="PANTHER" id="PTHR30204:SF58">
    <property type="entry name" value="HTH-TYPE TRANSCRIPTIONAL REGULATOR YFMP"/>
    <property type="match status" value="1"/>
</dbReference>
<name>A0A0L6W4X7_9FIRM</name>
<dbReference type="PANTHER" id="PTHR30204">
    <property type="entry name" value="REDOX-CYCLING DRUG-SENSING TRANSCRIPTIONAL ACTIVATOR SOXR"/>
    <property type="match status" value="1"/>
</dbReference>
<comment type="caution">
    <text evidence="3">The sequence shown here is derived from an EMBL/GenBank/DDBJ whole genome shotgun (WGS) entry which is preliminary data.</text>
</comment>
<dbReference type="InterPro" id="IPR047057">
    <property type="entry name" value="MerR_fam"/>
</dbReference>
<dbReference type="SMART" id="SM00422">
    <property type="entry name" value="HTH_MERR"/>
    <property type="match status" value="1"/>
</dbReference>
<accession>A0A0L6W4X7</accession>
<evidence type="ECO:0000313" key="3">
    <source>
        <dbReference type="EMBL" id="KNZ70521.1"/>
    </source>
</evidence>
<protein>
    <submittedName>
        <fullName evidence="3">Transcriptional regulator, MerR family</fullName>
    </submittedName>
</protein>
<evidence type="ECO:0000313" key="4">
    <source>
        <dbReference type="Proteomes" id="UP000037175"/>
    </source>
</evidence>
<organism evidence="3 4">
    <name type="scientific">Thermincola ferriacetica</name>
    <dbReference type="NCBI Taxonomy" id="281456"/>
    <lineage>
        <taxon>Bacteria</taxon>
        <taxon>Bacillati</taxon>
        <taxon>Bacillota</taxon>
        <taxon>Clostridia</taxon>
        <taxon>Eubacteriales</taxon>
        <taxon>Thermincolaceae</taxon>
        <taxon>Thermincola</taxon>
    </lineage>
</organism>
<dbReference type="SUPFAM" id="SSF46955">
    <property type="entry name" value="Putative DNA-binding domain"/>
    <property type="match status" value="1"/>
</dbReference>
<dbReference type="GO" id="GO:0003700">
    <property type="term" value="F:DNA-binding transcription factor activity"/>
    <property type="evidence" value="ECO:0007669"/>
    <property type="project" value="InterPro"/>
</dbReference>
<dbReference type="AlphaFoldDB" id="A0A0L6W4X7"/>
<dbReference type="GO" id="GO:0003677">
    <property type="term" value="F:DNA binding"/>
    <property type="evidence" value="ECO:0007669"/>
    <property type="project" value="UniProtKB-KW"/>
</dbReference>
<evidence type="ECO:0000259" key="2">
    <source>
        <dbReference type="PROSITE" id="PS50937"/>
    </source>
</evidence>
<sequence length="137" mass="15916">MPAQNLEDKPMYTISVVAELMKVHPETLRIWEKNKLITPARRNKQRLYSEMDVKKLQFIYYLINEKGLNLAGVHQIVSMYPCWHIKNCSGGANRDQEPVNQSKPCWKSPGTFCKVIIDRSEMCASCKYYVENNCSCH</sequence>
<gene>
    <name evidence="3" type="ORF">Tfer_0703</name>
</gene>
<dbReference type="InterPro" id="IPR009061">
    <property type="entry name" value="DNA-bd_dom_put_sf"/>
</dbReference>